<comment type="caution">
    <text evidence="1">The sequence shown here is derived from an EMBL/GenBank/DDBJ whole genome shotgun (WGS) entry which is preliminary data.</text>
</comment>
<evidence type="ECO:0000313" key="2">
    <source>
        <dbReference type="Proteomes" id="UP000029556"/>
    </source>
</evidence>
<dbReference type="AlphaFoldDB" id="A0A095ZLF5"/>
<sequence>MLIGQQTHALYKNNSMLLHPDNIKLDDLLLLCIPNTYQFFLVQHFATADLLSFFRTVFTIPLCVQVF</sequence>
<name>A0A095ZLF5_9BACT</name>
<evidence type="ECO:0000313" key="1">
    <source>
        <dbReference type="EMBL" id="KGF35221.1"/>
    </source>
</evidence>
<protein>
    <submittedName>
        <fullName evidence="1">Uncharacterized protein</fullName>
    </submittedName>
</protein>
<dbReference type="EMBL" id="JRNN01000054">
    <property type="protein sequence ID" value="KGF35221.1"/>
    <property type="molecule type" value="Genomic_DNA"/>
</dbReference>
<proteinExistence type="predicted"/>
<dbReference type="Proteomes" id="UP000029556">
    <property type="component" value="Unassembled WGS sequence"/>
</dbReference>
<reference evidence="1 2" key="1">
    <citation type="submission" date="2014-07" db="EMBL/GenBank/DDBJ databases">
        <authorList>
            <person name="McCorrison J."/>
            <person name="Sanka R."/>
            <person name="Torralba M."/>
            <person name="Gillis M."/>
            <person name="Haft D.H."/>
            <person name="Methe B."/>
            <person name="Sutton G."/>
            <person name="Nelson K.E."/>
        </authorList>
    </citation>
    <scope>NUCLEOTIDE SEQUENCE [LARGE SCALE GENOMIC DNA]</scope>
    <source>
        <strain evidence="1 2">DNF00853</strain>
    </source>
</reference>
<organism evidence="1 2">
    <name type="scientific">Hoylesella buccalis DNF00853</name>
    <dbReference type="NCBI Taxonomy" id="1401074"/>
    <lineage>
        <taxon>Bacteria</taxon>
        <taxon>Pseudomonadati</taxon>
        <taxon>Bacteroidota</taxon>
        <taxon>Bacteroidia</taxon>
        <taxon>Bacteroidales</taxon>
        <taxon>Prevotellaceae</taxon>
        <taxon>Hoylesella</taxon>
    </lineage>
</organism>
<gene>
    <name evidence="1" type="ORF">HMPREF2137_05065</name>
</gene>
<accession>A0A095ZLF5</accession>